<feature type="transmembrane region" description="Helical" evidence="14">
    <location>
        <begin position="211"/>
        <end position="231"/>
    </location>
</feature>
<evidence type="ECO:0000256" key="11">
    <source>
        <dbReference type="ARBA" id="ARBA00023180"/>
    </source>
</evidence>
<keyword evidence="9" id="KW-0406">Ion transport</keyword>
<dbReference type="GO" id="GO:0005307">
    <property type="term" value="F:choline:sodium symporter activity"/>
    <property type="evidence" value="ECO:0007669"/>
    <property type="project" value="TreeGrafter"/>
</dbReference>
<accession>A0AAV4IFA9</accession>
<keyword evidence="8" id="KW-0915">Sodium</keyword>
<dbReference type="EMBL" id="BMAT01006153">
    <property type="protein sequence ID" value="GFS07167.1"/>
    <property type="molecule type" value="Genomic_DNA"/>
</dbReference>
<feature type="transmembrane region" description="Helical" evidence="14">
    <location>
        <begin position="311"/>
        <end position="331"/>
    </location>
</feature>
<evidence type="ECO:0000256" key="6">
    <source>
        <dbReference type="ARBA" id="ARBA00022979"/>
    </source>
</evidence>
<feature type="transmembrane region" description="Helical" evidence="14">
    <location>
        <begin position="237"/>
        <end position="263"/>
    </location>
</feature>
<reference evidence="15 16" key="1">
    <citation type="journal article" date="2021" name="Elife">
        <title>Chloroplast acquisition without the gene transfer in kleptoplastic sea slugs, Plakobranchus ocellatus.</title>
        <authorList>
            <person name="Maeda T."/>
            <person name="Takahashi S."/>
            <person name="Yoshida T."/>
            <person name="Shimamura S."/>
            <person name="Takaki Y."/>
            <person name="Nagai Y."/>
            <person name="Toyoda A."/>
            <person name="Suzuki Y."/>
            <person name="Arimoto A."/>
            <person name="Ishii H."/>
            <person name="Satoh N."/>
            <person name="Nishiyama T."/>
            <person name="Hasebe M."/>
            <person name="Maruyama T."/>
            <person name="Minagawa J."/>
            <person name="Obokata J."/>
            <person name="Shigenobu S."/>
        </authorList>
    </citation>
    <scope>NUCLEOTIDE SEQUENCE [LARGE SCALE GENOMIC DNA]</scope>
</reference>
<evidence type="ECO:0000256" key="13">
    <source>
        <dbReference type="RuleBase" id="RU362091"/>
    </source>
</evidence>
<keyword evidence="7 14" id="KW-1133">Transmembrane helix</keyword>
<dbReference type="AlphaFoldDB" id="A0AAV4IFA9"/>
<evidence type="ECO:0000256" key="10">
    <source>
        <dbReference type="ARBA" id="ARBA00023136"/>
    </source>
</evidence>
<keyword evidence="10 14" id="KW-0472">Membrane</keyword>
<comment type="subcellular location">
    <subcellularLocation>
        <location evidence="1">Membrane</location>
        <topology evidence="1">Multi-pass membrane protein</topology>
    </subcellularLocation>
</comment>
<evidence type="ECO:0000256" key="7">
    <source>
        <dbReference type="ARBA" id="ARBA00022989"/>
    </source>
</evidence>
<name>A0AAV4IFA9_9GAST</name>
<keyword evidence="5" id="KW-0769">Symport</keyword>
<dbReference type="Gene3D" id="1.20.1730.10">
    <property type="entry name" value="Sodium/glucose cotransporter"/>
    <property type="match status" value="1"/>
</dbReference>
<dbReference type="PANTHER" id="PTHR45897:SF4">
    <property type="entry name" value="HIGH-AFFINITY CHOLINE TRANSPORTER 1"/>
    <property type="match status" value="1"/>
</dbReference>
<proteinExistence type="inferred from homology"/>
<keyword evidence="3" id="KW-0813">Transport</keyword>
<evidence type="ECO:0000313" key="15">
    <source>
        <dbReference type="EMBL" id="GFS07167.1"/>
    </source>
</evidence>
<dbReference type="InterPro" id="IPR038377">
    <property type="entry name" value="Na/Glc_symporter_sf"/>
</dbReference>
<keyword evidence="11" id="KW-0325">Glycoprotein</keyword>
<evidence type="ECO:0000256" key="5">
    <source>
        <dbReference type="ARBA" id="ARBA00022847"/>
    </source>
</evidence>
<evidence type="ECO:0000256" key="12">
    <source>
        <dbReference type="ARBA" id="ARBA00023201"/>
    </source>
</evidence>
<feature type="transmembrane region" description="Helical" evidence="14">
    <location>
        <begin position="167"/>
        <end position="190"/>
    </location>
</feature>
<comment type="caution">
    <text evidence="15">The sequence shown here is derived from an EMBL/GenBank/DDBJ whole genome shotgun (WGS) entry which is preliminary data.</text>
</comment>
<dbReference type="Pfam" id="PF00474">
    <property type="entry name" value="SSF"/>
    <property type="match status" value="1"/>
</dbReference>
<keyword evidence="16" id="KW-1185">Reference proteome</keyword>
<feature type="transmembrane region" description="Helical" evidence="14">
    <location>
        <begin position="270"/>
        <end position="291"/>
    </location>
</feature>
<gene>
    <name evidence="15" type="ORF">ElyMa_002981900</name>
</gene>
<evidence type="ECO:0000313" key="16">
    <source>
        <dbReference type="Proteomes" id="UP000762676"/>
    </source>
</evidence>
<keyword evidence="12" id="KW-0739">Sodium transport</keyword>
<protein>
    <submittedName>
        <fullName evidence="15">High-affinity choline transporter 1-like</fullName>
    </submittedName>
</protein>
<dbReference type="InterPro" id="IPR052244">
    <property type="entry name" value="Choline_transporter"/>
</dbReference>
<comment type="similarity">
    <text evidence="2 13">Belongs to the sodium:solute symporter (SSF) (TC 2.A.21) family.</text>
</comment>
<dbReference type="GO" id="GO:0005886">
    <property type="term" value="C:plasma membrane"/>
    <property type="evidence" value="ECO:0007669"/>
    <property type="project" value="TreeGrafter"/>
</dbReference>
<dbReference type="InterPro" id="IPR001734">
    <property type="entry name" value="Na/solute_symporter"/>
</dbReference>
<evidence type="ECO:0000256" key="2">
    <source>
        <dbReference type="ARBA" id="ARBA00006434"/>
    </source>
</evidence>
<evidence type="ECO:0000256" key="14">
    <source>
        <dbReference type="SAM" id="Phobius"/>
    </source>
</evidence>
<keyword evidence="4 14" id="KW-0812">Transmembrane</keyword>
<evidence type="ECO:0000256" key="9">
    <source>
        <dbReference type="ARBA" id="ARBA00023065"/>
    </source>
</evidence>
<keyword evidence="6" id="KW-0530">Neurotransmitter biosynthesis</keyword>
<sequence length="415" mass="45824">MLLHIVNKPKYKLKQIELKYFQPNHSFMASDSAHGRNEKQIGKMGKLFDFRDFVQATKAVNLEPVEMSFLDSRNWASGASLYALKQLGEQQPYLHKIVCAKLCKASKALIHKTVFGQTEISVKILSASLHLPAACDWSNTTFGVSPLGTNQSSLILPLVINEFTPGVISLLGLGAISAAVMSSMDSSILGTSSMFTHNIYHEMFRSNASKLELRCVQMFAVVFFGSISMAIAVLSDVIYGIFILAADIVFVIIFPQLTAVLFLPSYVNPAGAVAGFFLGLVLRIGAGEPIIDLPAWIHFPFYSDEEGGQLFPFRTVSMLLSFSAIILVTRLSRWIGRRKQLGSDSCRYKWFMGTGGLNPDPATQDLNGENEVHVTQSNVEDLYKNMKGKNTTITGIKLRNSVEDVEMDSMQNPIC</sequence>
<evidence type="ECO:0000256" key="3">
    <source>
        <dbReference type="ARBA" id="ARBA00022448"/>
    </source>
</evidence>
<dbReference type="PANTHER" id="PTHR45897">
    <property type="entry name" value="HIGH-AFFINITY CHOLINE TRANSPORTER 1"/>
    <property type="match status" value="1"/>
</dbReference>
<organism evidence="15 16">
    <name type="scientific">Elysia marginata</name>
    <dbReference type="NCBI Taxonomy" id="1093978"/>
    <lineage>
        <taxon>Eukaryota</taxon>
        <taxon>Metazoa</taxon>
        <taxon>Spiralia</taxon>
        <taxon>Lophotrochozoa</taxon>
        <taxon>Mollusca</taxon>
        <taxon>Gastropoda</taxon>
        <taxon>Heterobranchia</taxon>
        <taxon>Euthyneura</taxon>
        <taxon>Panpulmonata</taxon>
        <taxon>Sacoglossa</taxon>
        <taxon>Placobranchoidea</taxon>
        <taxon>Plakobranchidae</taxon>
        <taxon>Elysia</taxon>
    </lineage>
</organism>
<dbReference type="PROSITE" id="PS50283">
    <property type="entry name" value="NA_SOLUT_SYMP_3"/>
    <property type="match status" value="1"/>
</dbReference>
<evidence type="ECO:0000256" key="1">
    <source>
        <dbReference type="ARBA" id="ARBA00004141"/>
    </source>
</evidence>
<dbReference type="Proteomes" id="UP000762676">
    <property type="component" value="Unassembled WGS sequence"/>
</dbReference>
<evidence type="ECO:0000256" key="8">
    <source>
        <dbReference type="ARBA" id="ARBA00023053"/>
    </source>
</evidence>
<dbReference type="GO" id="GO:0008292">
    <property type="term" value="P:acetylcholine biosynthetic process"/>
    <property type="evidence" value="ECO:0007669"/>
    <property type="project" value="TreeGrafter"/>
</dbReference>
<evidence type="ECO:0000256" key="4">
    <source>
        <dbReference type="ARBA" id="ARBA00022692"/>
    </source>
</evidence>